<protein>
    <submittedName>
        <fullName evidence="1">Uncharacterized protein</fullName>
    </submittedName>
</protein>
<keyword evidence="2" id="KW-1185">Reference proteome</keyword>
<accession>A0A8K0NW30</accession>
<comment type="caution">
    <text evidence="1">The sequence shown here is derived from an EMBL/GenBank/DDBJ whole genome shotgun (WGS) entry which is preliminary data.</text>
</comment>
<name>A0A8K0NW30_LADFU</name>
<reference evidence="1" key="2">
    <citation type="submission" date="2017-10" db="EMBL/GenBank/DDBJ databases">
        <title>Ladona fulva Genome sequencing and assembly.</title>
        <authorList>
            <person name="Murali S."/>
            <person name="Richards S."/>
            <person name="Bandaranaike D."/>
            <person name="Bellair M."/>
            <person name="Blankenburg K."/>
            <person name="Chao H."/>
            <person name="Dinh H."/>
            <person name="Doddapaneni H."/>
            <person name="Dugan-Rocha S."/>
            <person name="Elkadiri S."/>
            <person name="Gnanaolivu R."/>
            <person name="Hernandez B."/>
            <person name="Skinner E."/>
            <person name="Javaid M."/>
            <person name="Lee S."/>
            <person name="Li M."/>
            <person name="Ming W."/>
            <person name="Munidasa M."/>
            <person name="Muniz J."/>
            <person name="Nguyen L."/>
            <person name="Hughes D."/>
            <person name="Osuji N."/>
            <person name="Pu L.-L."/>
            <person name="Puazo M."/>
            <person name="Qu C."/>
            <person name="Quiroz J."/>
            <person name="Raj R."/>
            <person name="Weissenberger G."/>
            <person name="Xin Y."/>
            <person name="Zou X."/>
            <person name="Han Y."/>
            <person name="Worley K."/>
            <person name="Muzny D."/>
            <person name="Gibbs R."/>
        </authorList>
    </citation>
    <scope>NUCLEOTIDE SEQUENCE</scope>
    <source>
        <strain evidence="1">Sampled in the wild</strain>
    </source>
</reference>
<sequence>MESGIGLALPVLGSTHVVDLSLWSMKNTLPLGATCKVQPSGRPFELGIVTVVADGVLVALAPLLDVFSLLGPSVVEVPPPDAPEVPWTAKNSLPGNIPGHWDSGSQPVGRDTQGGRLGFFGGSPASYEIALEVAKNKKPHTIAETLIKPCLIQSVKLVLGEANKKGGSQTSFKNLKRVAIKERLGTTVLRIKFCCWTHPSQQFKHDKAKAESSQAP</sequence>
<evidence type="ECO:0000313" key="1">
    <source>
        <dbReference type="EMBL" id="KAG8223807.1"/>
    </source>
</evidence>
<proteinExistence type="predicted"/>
<dbReference type="Proteomes" id="UP000792457">
    <property type="component" value="Unassembled WGS sequence"/>
</dbReference>
<evidence type="ECO:0000313" key="2">
    <source>
        <dbReference type="Proteomes" id="UP000792457"/>
    </source>
</evidence>
<gene>
    <name evidence="1" type="ORF">J437_LFUL001405</name>
</gene>
<reference evidence="1" key="1">
    <citation type="submission" date="2013-04" db="EMBL/GenBank/DDBJ databases">
        <authorList>
            <person name="Qu J."/>
            <person name="Murali S.C."/>
            <person name="Bandaranaike D."/>
            <person name="Bellair M."/>
            <person name="Blankenburg K."/>
            <person name="Chao H."/>
            <person name="Dinh H."/>
            <person name="Doddapaneni H."/>
            <person name="Downs B."/>
            <person name="Dugan-Rocha S."/>
            <person name="Elkadiri S."/>
            <person name="Gnanaolivu R.D."/>
            <person name="Hernandez B."/>
            <person name="Javaid M."/>
            <person name="Jayaseelan J.C."/>
            <person name="Lee S."/>
            <person name="Li M."/>
            <person name="Ming W."/>
            <person name="Munidasa M."/>
            <person name="Muniz J."/>
            <person name="Nguyen L."/>
            <person name="Ongeri F."/>
            <person name="Osuji N."/>
            <person name="Pu L.-L."/>
            <person name="Puazo M."/>
            <person name="Qu C."/>
            <person name="Quiroz J."/>
            <person name="Raj R."/>
            <person name="Weissenberger G."/>
            <person name="Xin Y."/>
            <person name="Zou X."/>
            <person name="Han Y."/>
            <person name="Richards S."/>
            <person name="Worley K."/>
            <person name="Muzny D."/>
            <person name="Gibbs R."/>
        </authorList>
    </citation>
    <scope>NUCLEOTIDE SEQUENCE</scope>
    <source>
        <strain evidence="1">Sampled in the wild</strain>
    </source>
</reference>
<dbReference type="EMBL" id="KZ308174">
    <property type="protein sequence ID" value="KAG8223807.1"/>
    <property type="molecule type" value="Genomic_DNA"/>
</dbReference>
<organism evidence="1 2">
    <name type="scientific">Ladona fulva</name>
    <name type="common">Scarce chaser dragonfly</name>
    <name type="synonym">Libellula fulva</name>
    <dbReference type="NCBI Taxonomy" id="123851"/>
    <lineage>
        <taxon>Eukaryota</taxon>
        <taxon>Metazoa</taxon>
        <taxon>Ecdysozoa</taxon>
        <taxon>Arthropoda</taxon>
        <taxon>Hexapoda</taxon>
        <taxon>Insecta</taxon>
        <taxon>Pterygota</taxon>
        <taxon>Palaeoptera</taxon>
        <taxon>Odonata</taxon>
        <taxon>Epiprocta</taxon>
        <taxon>Anisoptera</taxon>
        <taxon>Libelluloidea</taxon>
        <taxon>Libellulidae</taxon>
        <taxon>Ladona</taxon>
    </lineage>
</organism>
<dbReference type="OrthoDB" id="1101576at2759"/>
<dbReference type="AlphaFoldDB" id="A0A8K0NW30"/>